<feature type="compositionally biased region" description="Polar residues" evidence="1">
    <location>
        <begin position="584"/>
        <end position="596"/>
    </location>
</feature>
<feature type="compositionally biased region" description="Polar residues" evidence="1">
    <location>
        <begin position="327"/>
        <end position="362"/>
    </location>
</feature>
<comment type="caution">
    <text evidence="2">The sequence shown here is derived from an EMBL/GenBank/DDBJ whole genome shotgun (WGS) entry which is preliminary data.</text>
</comment>
<keyword evidence="3" id="KW-1185">Reference proteome</keyword>
<gene>
    <name evidence="2" type="ORF">DH2020_002878</name>
</gene>
<dbReference type="InterPro" id="IPR039928">
    <property type="entry name" value="LNK"/>
</dbReference>
<feature type="region of interest" description="Disordered" evidence="1">
    <location>
        <begin position="554"/>
        <end position="605"/>
    </location>
</feature>
<protein>
    <recommendedName>
        <fullName evidence="4">Protein LNK2</fullName>
    </recommendedName>
</protein>
<dbReference type="Proteomes" id="UP001318860">
    <property type="component" value="Unassembled WGS sequence"/>
</dbReference>
<evidence type="ECO:0000313" key="3">
    <source>
        <dbReference type="Proteomes" id="UP001318860"/>
    </source>
</evidence>
<evidence type="ECO:0000256" key="1">
    <source>
        <dbReference type="SAM" id="MobiDB-lite"/>
    </source>
</evidence>
<organism evidence="2 3">
    <name type="scientific">Rehmannia glutinosa</name>
    <name type="common">Chinese foxglove</name>
    <dbReference type="NCBI Taxonomy" id="99300"/>
    <lineage>
        <taxon>Eukaryota</taxon>
        <taxon>Viridiplantae</taxon>
        <taxon>Streptophyta</taxon>
        <taxon>Embryophyta</taxon>
        <taxon>Tracheophyta</taxon>
        <taxon>Spermatophyta</taxon>
        <taxon>Magnoliopsida</taxon>
        <taxon>eudicotyledons</taxon>
        <taxon>Gunneridae</taxon>
        <taxon>Pentapetalae</taxon>
        <taxon>asterids</taxon>
        <taxon>lamiids</taxon>
        <taxon>Lamiales</taxon>
        <taxon>Orobanchaceae</taxon>
        <taxon>Rehmannieae</taxon>
        <taxon>Rehmannia</taxon>
    </lineage>
</organism>
<dbReference type="PANTHER" id="PTHR33334">
    <property type="entry name" value="PROTEIN LNK1"/>
    <property type="match status" value="1"/>
</dbReference>
<name>A0ABR0XV22_REHGL</name>
<feature type="region of interest" description="Disordered" evidence="1">
    <location>
        <begin position="296"/>
        <end position="374"/>
    </location>
</feature>
<feature type="compositionally biased region" description="Basic residues" evidence="1">
    <location>
        <begin position="303"/>
        <end position="314"/>
    </location>
</feature>
<accession>A0ABR0XV22</accession>
<feature type="compositionally biased region" description="Basic and acidic residues" evidence="1">
    <location>
        <begin position="69"/>
        <end position="92"/>
    </location>
</feature>
<feature type="compositionally biased region" description="Polar residues" evidence="1">
    <location>
        <begin position="124"/>
        <end position="136"/>
    </location>
</feature>
<feature type="compositionally biased region" description="Polar residues" evidence="1">
    <location>
        <begin position="556"/>
        <end position="569"/>
    </location>
</feature>
<dbReference type="EMBL" id="JABTTQ020000002">
    <property type="protein sequence ID" value="KAK6163037.1"/>
    <property type="molecule type" value="Genomic_DNA"/>
</dbReference>
<dbReference type="PANTHER" id="PTHR33334:SF5">
    <property type="entry name" value="PROTEIN LNK2"/>
    <property type="match status" value="1"/>
</dbReference>
<evidence type="ECO:0000313" key="2">
    <source>
        <dbReference type="EMBL" id="KAK6163037.1"/>
    </source>
</evidence>
<reference evidence="2 3" key="1">
    <citation type="journal article" date="2021" name="Comput. Struct. Biotechnol. J.">
        <title>De novo genome assembly of the potent medicinal plant Rehmannia glutinosa using nanopore technology.</title>
        <authorList>
            <person name="Ma L."/>
            <person name="Dong C."/>
            <person name="Song C."/>
            <person name="Wang X."/>
            <person name="Zheng X."/>
            <person name="Niu Y."/>
            <person name="Chen S."/>
            <person name="Feng W."/>
        </authorList>
    </citation>
    <scope>NUCLEOTIDE SEQUENCE [LARGE SCALE GENOMIC DNA]</scope>
    <source>
        <strain evidence="2">DH-2019</strain>
    </source>
</reference>
<feature type="region of interest" description="Disordered" evidence="1">
    <location>
        <begin position="35"/>
        <end position="165"/>
    </location>
</feature>
<feature type="compositionally biased region" description="Low complexity" evidence="1">
    <location>
        <begin position="101"/>
        <end position="112"/>
    </location>
</feature>
<feature type="region of interest" description="Disordered" evidence="1">
    <location>
        <begin position="196"/>
        <end position="222"/>
    </location>
</feature>
<feature type="compositionally biased region" description="Basic and acidic residues" evidence="1">
    <location>
        <begin position="138"/>
        <end position="151"/>
    </location>
</feature>
<sequence>MKGKDRQGNHGYYVFVRKQLTNIIWDEAGESDDHIVPYPDQIEEKPPVLFGDPAKKETNQQISNITPVEQKKHTVKSEHGVELDSSCKHDIGESATGFGLDSWPDGPDPSSSNAAKSDQDSIGAATSNNVTKSLKSGSLRDEATQFDKDSDIFENPQEDGEQGDFVDYGWANIGSFDDLDRIFSNSDPIFGDISAGNADELWPSSKDVGSTPLSDDSSDLPIGAQRTSIDRSMLDPNQSFISGYEKLNEITSHASQDVQASIDTIEQSGGKSNLLLKEKSFVMGEKIQTCCKQLNEFPDKGNRQKKLPRGQKLSKKSDVRQLHDLSGTWTSSGSPLQQANSHYAPSLVNQSPPLMLTQQSPLQRPGPFQPKHFSGPHLASPLYGNMLNHYPAIPVLAQVSSGYEVPLVNANSSKNSEGAAVRPPAMTPREKIEKLRRRQQMRAILAIQKQQLQFGNQASVSDHSSMEGGKVEVDKGLSNFPSVEPNSPIEQYDSNAIGPAFDNCSVEESVLYRLQDTIAKFPGKLAEMPESPLSANLPYLRKSDSMKSLAKGYFPENTQITSPQGSKSVFSDGDQSKNGPGFVTSENASNNKNTDGGQMKIETSK</sequence>
<proteinExistence type="predicted"/>
<evidence type="ECO:0008006" key="4">
    <source>
        <dbReference type="Google" id="ProtNLM"/>
    </source>
</evidence>